<dbReference type="AlphaFoldDB" id="A0AAD4X4F7"/>
<evidence type="ECO:0000313" key="3">
    <source>
        <dbReference type="Proteomes" id="UP001202328"/>
    </source>
</evidence>
<reference evidence="2" key="1">
    <citation type="submission" date="2022-04" db="EMBL/GenBank/DDBJ databases">
        <title>A functionally conserved STORR gene fusion in Papaver species that diverged 16.8 million years ago.</title>
        <authorList>
            <person name="Catania T."/>
        </authorList>
    </citation>
    <scope>NUCLEOTIDE SEQUENCE</scope>
    <source>
        <strain evidence="2">S-188037</strain>
    </source>
</reference>
<evidence type="ECO:0000256" key="1">
    <source>
        <dbReference type="SAM" id="MobiDB-lite"/>
    </source>
</evidence>
<name>A0AAD4X4F7_9MAGN</name>
<evidence type="ECO:0000313" key="2">
    <source>
        <dbReference type="EMBL" id="KAI3839832.1"/>
    </source>
</evidence>
<proteinExistence type="predicted"/>
<keyword evidence="3" id="KW-1185">Reference proteome</keyword>
<feature type="non-terminal residue" evidence="2">
    <location>
        <position position="1"/>
    </location>
</feature>
<protein>
    <submittedName>
        <fullName evidence="2">Uncharacterized protein</fullName>
    </submittedName>
</protein>
<dbReference type="EMBL" id="JAJJMB010017331">
    <property type="protein sequence ID" value="KAI3839832.1"/>
    <property type="molecule type" value="Genomic_DNA"/>
</dbReference>
<comment type="caution">
    <text evidence="2">The sequence shown here is derived from an EMBL/GenBank/DDBJ whole genome shotgun (WGS) entry which is preliminary data.</text>
</comment>
<gene>
    <name evidence="2" type="ORF">MKW98_010137</name>
</gene>
<sequence length="91" mass="9998">GLSFVITKCQQCPTITPPSRALLSRSNILGQTSGSSRRSAISSSRDAIVGFKYTEPSHLRNTELQDGEVDEIMRDFDEPGTLTPTRSSIFH</sequence>
<accession>A0AAD4X4F7</accession>
<feature type="region of interest" description="Disordered" evidence="1">
    <location>
        <begin position="72"/>
        <end position="91"/>
    </location>
</feature>
<organism evidence="2 3">
    <name type="scientific">Papaver atlanticum</name>
    <dbReference type="NCBI Taxonomy" id="357466"/>
    <lineage>
        <taxon>Eukaryota</taxon>
        <taxon>Viridiplantae</taxon>
        <taxon>Streptophyta</taxon>
        <taxon>Embryophyta</taxon>
        <taxon>Tracheophyta</taxon>
        <taxon>Spermatophyta</taxon>
        <taxon>Magnoliopsida</taxon>
        <taxon>Ranunculales</taxon>
        <taxon>Papaveraceae</taxon>
        <taxon>Papaveroideae</taxon>
        <taxon>Papaver</taxon>
    </lineage>
</organism>
<feature type="compositionally biased region" description="Polar residues" evidence="1">
    <location>
        <begin position="82"/>
        <end position="91"/>
    </location>
</feature>
<dbReference type="Proteomes" id="UP001202328">
    <property type="component" value="Unassembled WGS sequence"/>
</dbReference>